<evidence type="ECO:0000313" key="2">
    <source>
        <dbReference type="Proteomes" id="UP000822688"/>
    </source>
</evidence>
<keyword evidence="2" id="KW-1185">Reference proteome</keyword>
<comment type="caution">
    <text evidence="1">The sequence shown here is derived from an EMBL/GenBank/DDBJ whole genome shotgun (WGS) entry which is preliminary data.</text>
</comment>
<dbReference type="AlphaFoldDB" id="A0A8T0GYW9"/>
<gene>
    <name evidence="1" type="ORF">KC19_9G184600</name>
</gene>
<name>A0A8T0GYW9_CERPU</name>
<evidence type="ECO:0000313" key="1">
    <source>
        <dbReference type="EMBL" id="KAG0562938.1"/>
    </source>
</evidence>
<proteinExistence type="predicted"/>
<reference evidence="1" key="1">
    <citation type="submission" date="2020-06" db="EMBL/GenBank/DDBJ databases">
        <title>WGS assembly of Ceratodon purpureus strain R40.</title>
        <authorList>
            <person name="Carey S.B."/>
            <person name="Jenkins J."/>
            <person name="Shu S."/>
            <person name="Lovell J.T."/>
            <person name="Sreedasyam A."/>
            <person name="Maumus F."/>
            <person name="Tiley G.P."/>
            <person name="Fernandez-Pozo N."/>
            <person name="Barry K."/>
            <person name="Chen C."/>
            <person name="Wang M."/>
            <person name="Lipzen A."/>
            <person name="Daum C."/>
            <person name="Saski C.A."/>
            <person name="Payton A.C."/>
            <person name="Mcbreen J.C."/>
            <person name="Conrad R.E."/>
            <person name="Kollar L.M."/>
            <person name="Olsson S."/>
            <person name="Huttunen S."/>
            <person name="Landis J.B."/>
            <person name="Wickett N.J."/>
            <person name="Johnson M.G."/>
            <person name="Rensing S.A."/>
            <person name="Grimwood J."/>
            <person name="Schmutz J."/>
            <person name="Mcdaniel S.F."/>
        </authorList>
    </citation>
    <scope>NUCLEOTIDE SEQUENCE</scope>
    <source>
        <strain evidence="1">R40</strain>
    </source>
</reference>
<organism evidence="1 2">
    <name type="scientific">Ceratodon purpureus</name>
    <name type="common">Fire moss</name>
    <name type="synonym">Dicranum purpureum</name>
    <dbReference type="NCBI Taxonomy" id="3225"/>
    <lineage>
        <taxon>Eukaryota</taxon>
        <taxon>Viridiplantae</taxon>
        <taxon>Streptophyta</taxon>
        <taxon>Embryophyta</taxon>
        <taxon>Bryophyta</taxon>
        <taxon>Bryophytina</taxon>
        <taxon>Bryopsida</taxon>
        <taxon>Dicranidae</taxon>
        <taxon>Pseudoditrichales</taxon>
        <taxon>Ditrichaceae</taxon>
        <taxon>Ceratodon</taxon>
    </lineage>
</organism>
<sequence>MHTAVSVPTPSHSSALCYNYESMLPRLAKRLAFFNGLLSCGKIKLFPSMDVHCLGNHQTKYLTSTQRRPRPTQYEESTSSLLIRNVKQMFTAVQVLLRELEHQLRANPIQHHRSTFLQRFRRLPIQ</sequence>
<dbReference type="EMBL" id="CM026430">
    <property type="protein sequence ID" value="KAG0562938.1"/>
    <property type="molecule type" value="Genomic_DNA"/>
</dbReference>
<accession>A0A8T0GYW9</accession>
<dbReference type="Proteomes" id="UP000822688">
    <property type="component" value="Chromosome 9"/>
</dbReference>
<protein>
    <submittedName>
        <fullName evidence="1">Uncharacterized protein</fullName>
    </submittedName>
</protein>